<evidence type="ECO:0000313" key="1">
    <source>
        <dbReference type="EMBL" id="QBF73254.1"/>
    </source>
</evidence>
<dbReference type="Pfam" id="PF12730">
    <property type="entry name" value="ABC2_membrane_4"/>
    <property type="match status" value="1"/>
</dbReference>
<dbReference type="CDD" id="cd21809">
    <property type="entry name" value="ABC-2_lan_permease-like"/>
    <property type="match status" value="1"/>
</dbReference>
<evidence type="ECO:0000313" key="2">
    <source>
        <dbReference type="Proteomes" id="UP000289664"/>
    </source>
</evidence>
<dbReference type="OrthoDB" id="1826494at2"/>
<organism evidence="1 2">
    <name type="scientific">Clostridium scindens (strain ATCC 35704 / DSM 5676 / VPI 13733 / 19)</name>
    <dbReference type="NCBI Taxonomy" id="411468"/>
    <lineage>
        <taxon>Bacteria</taxon>
        <taxon>Bacillati</taxon>
        <taxon>Bacillota</taxon>
        <taxon>Clostridia</taxon>
        <taxon>Lachnospirales</taxon>
        <taxon>Lachnospiraceae</taxon>
    </lineage>
</organism>
<reference evidence="1 2" key="1">
    <citation type="journal article" date="2019" name="Appl. Environ. Microbiol.">
        <title>Clostridium scindens ATCC 35704: integration of nutritional requirements, the complete genome sequence, and global transcriptional responses to bile acids.</title>
        <authorList>
            <person name="Devendran S."/>
            <person name="Shrestha R."/>
            <person name="Alves J.M.P."/>
            <person name="Wolf P.G."/>
            <person name="Ly L."/>
            <person name="Hernandez A.G."/>
            <person name="Mendez-Garcia C."/>
            <person name="Inboden A."/>
            <person name="Wiley J."/>
            <person name="Paul O."/>
            <person name="Allen A."/>
            <person name="Springer E."/>
            <person name="Wright C.L."/>
            <person name="Fields C.J."/>
            <person name="Daniel S.L."/>
            <person name="Ridlon J.M."/>
        </authorList>
    </citation>
    <scope>NUCLEOTIDE SEQUENCE [LARGE SCALE GENOMIC DNA]</scope>
    <source>
        <strain evidence="1 2">ATCC 35704</strain>
    </source>
</reference>
<gene>
    <name evidence="1" type="ORF">HDCHBGLK_00619</name>
</gene>
<proteinExistence type="predicted"/>
<dbReference type="STRING" id="411468.CLOSCI_02315"/>
<protein>
    <submittedName>
        <fullName evidence="1">Uncharacterized protein</fullName>
    </submittedName>
</protein>
<dbReference type="HOGENOM" id="CLU_1084649_0_0_9"/>
<dbReference type="eggNOG" id="COG4200">
    <property type="taxonomic scope" value="Bacteria"/>
</dbReference>
<dbReference type="GeneID" id="62694849"/>
<dbReference type="EMBL" id="CP036170">
    <property type="protein sequence ID" value="QBF73254.1"/>
    <property type="molecule type" value="Genomic_DNA"/>
</dbReference>
<accession>B0NFS0</accession>
<dbReference type="Proteomes" id="UP000289664">
    <property type="component" value="Chromosome"/>
</dbReference>
<sequence>MNLIRLMKIEIRKLKRSKIGLILLIPVLLVWISGIMNADMNFEMQAEGISPENNFFIQSFLGYVWFMLPSSLVVITVLMTQTERGNNGILKMLSLPVSGAALCLSKFCTILLVMGMEVAFITAGYFPAAWIASRKWEYDFLIEPGYVLQIAALLFLISIPMAAIYWMLAILFHNTVAAVGVGLATVVPIVLAINTKAWFAYPMCYPMMLITSKMHELATNMGTFSIRLIPWIPTAIAATLAALTLSCTLFGRAERR</sequence>
<name>B0NFS0_CLOS5</name>
<dbReference type="KEGG" id="csci:HDCHBGLK_00619"/>
<dbReference type="AlphaFoldDB" id="B0NFS0"/>
<keyword evidence="2" id="KW-1185">Reference proteome</keyword>
<dbReference type="RefSeq" id="WP_004607388.1">
    <property type="nucleotide sequence ID" value="NZ_CP036170.1"/>
</dbReference>